<dbReference type="KEGG" id="mtun:MTUNDRAET4_3612"/>
<keyword evidence="1" id="KW-0233">DNA recombination</keyword>
<name>A0A4U8Z5G8_METTU</name>
<dbReference type="PROSITE" id="PS51898">
    <property type="entry name" value="TYR_RECOMBINASE"/>
    <property type="match status" value="1"/>
</dbReference>
<dbReference type="EMBL" id="LR536450">
    <property type="protein sequence ID" value="VFU10499.1"/>
    <property type="molecule type" value="Genomic_DNA"/>
</dbReference>
<evidence type="ECO:0000259" key="3">
    <source>
        <dbReference type="PROSITE" id="PS51898"/>
    </source>
</evidence>
<dbReference type="InterPro" id="IPR002104">
    <property type="entry name" value="Integrase_catalytic"/>
</dbReference>
<evidence type="ECO:0000313" key="5">
    <source>
        <dbReference type="Proteomes" id="UP000294360"/>
    </source>
</evidence>
<dbReference type="Proteomes" id="UP000294360">
    <property type="component" value="Chromosome"/>
</dbReference>
<accession>A0A4U8Z5G8</accession>
<dbReference type="InterPro" id="IPR013762">
    <property type="entry name" value="Integrase-like_cat_sf"/>
</dbReference>
<feature type="region of interest" description="Disordered" evidence="2">
    <location>
        <begin position="1"/>
        <end position="29"/>
    </location>
</feature>
<reference evidence="4 5" key="1">
    <citation type="submission" date="2019-03" db="EMBL/GenBank/DDBJ databases">
        <authorList>
            <person name="Kox A.R. M."/>
        </authorList>
    </citation>
    <scope>NUCLEOTIDE SEQUENCE [LARGE SCALE GENOMIC DNA]</scope>
    <source>
        <strain evidence="4">MTUNDRAET4 annotated genome</strain>
    </source>
</reference>
<evidence type="ECO:0000256" key="1">
    <source>
        <dbReference type="ARBA" id="ARBA00023172"/>
    </source>
</evidence>
<dbReference type="GO" id="GO:0006310">
    <property type="term" value="P:DNA recombination"/>
    <property type="evidence" value="ECO:0007669"/>
    <property type="project" value="UniProtKB-KW"/>
</dbReference>
<dbReference type="GO" id="GO:0003677">
    <property type="term" value="F:DNA binding"/>
    <property type="evidence" value="ECO:0007669"/>
    <property type="project" value="InterPro"/>
</dbReference>
<feature type="domain" description="Tyr recombinase" evidence="3">
    <location>
        <begin position="164"/>
        <end position="391"/>
    </location>
</feature>
<sequence length="403" mass="44376">MHKLASDQPASGEGRLASSPPHGPQTPQIRSAPIAEWSIADRAAWTRAIAPGVRLRKGGAGSHLARITQGDLGRRYGYFVDHLMRNGLFEPDAPAAGQVTPDHIERFLEELRSRIGSVTLAGTIYKVRRASELLEPERDLAWLGEIEKDLALVMRPISKGHRIVDPDRLVEAGLSLVQEANDNPSLTPLRRARQVRNGVMVALLALCPIRLKNFVALDLQANFRRIGSRWWIVLDRKHTKSGRPDERRVPRDLDAAIASYLLIHRPVLRAVEGRTRGAMSDIEHLPANRQDPAVTSAETLDAVSGPLWLSSNSGARMSYSGVELTITATTLLTLGVEVGPHLFRASAATAIYTYAGDNPNLASAVLQHVDRRVTEEHYNHATSTSAARQYAEIVKRRRGGFDQ</sequence>
<gene>
    <name evidence="4" type="ORF">MTUNDRAET4_3612</name>
</gene>
<organism evidence="4 5">
    <name type="scientific">Methylocella tundrae</name>
    <dbReference type="NCBI Taxonomy" id="227605"/>
    <lineage>
        <taxon>Bacteria</taxon>
        <taxon>Pseudomonadati</taxon>
        <taxon>Pseudomonadota</taxon>
        <taxon>Alphaproteobacteria</taxon>
        <taxon>Hyphomicrobiales</taxon>
        <taxon>Beijerinckiaceae</taxon>
        <taxon>Methylocella</taxon>
    </lineage>
</organism>
<dbReference type="SUPFAM" id="SSF56349">
    <property type="entry name" value="DNA breaking-rejoining enzymes"/>
    <property type="match status" value="1"/>
</dbReference>
<protein>
    <submittedName>
        <fullName evidence="4">Putative integrase</fullName>
    </submittedName>
</protein>
<dbReference type="AlphaFoldDB" id="A0A4U8Z5G8"/>
<dbReference type="Gene3D" id="1.10.443.10">
    <property type="entry name" value="Intergrase catalytic core"/>
    <property type="match status" value="1"/>
</dbReference>
<proteinExistence type="predicted"/>
<evidence type="ECO:0000256" key="2">
    <source>
        <dbReference type="SAM" id="MobiDB-lite"/>
    </source>
</evidence>
<dbReference type="GO" id="GO:0015074">
    <property type="term" value="P:DNA integration"/>
    <property type="evidence" value="ECO:0007669"/>
    <property type="project" value="InterPro"/>
</dbReference>
<evidence type="ECO:0000313" key="4">
    <source>
        <dbReference type="EMBL" id="VFU10499.1"/>
    </source>
</evidence>
<dbReference type="InterPro" id="IPR011010">
    <property type="entry name" value="DNA_brk_join_enz"/>
</dbReference>